<sequence length="78" mass="8426">MELLLRRRFPSWAAVLVPLIAFTLAHAGSWSPAHVVGVVMPLGLLLGLVYLRWRSLGMCMVVHLLVDAPLVLVAIAAG</sequence>
<keyword evidence="1" id="KW-0472">Membrane</keyword>
<reference evidence="3 4" key="1">
    <citation type="submission" date="2014-02" db="EMBL/GenBank/DDBJ databases">
        <title>Genome sequence of Brachybacterium phenoliresistens strain W13A50.</title>
        <authorList>
            <person name="Wang X."/>
        </authorList>
    </citation>
    <scope>NUCLEOTIDE SEQUENCE [LARGE SCALE GENOMIC DNA]</scope>
    <source>
        <strain evidence="3 4">W13A50</strain>
    </source>
</reference>
<keyword evidence="1" id="KW-1133">Transmembrane helix</keyword>
<protein>
    <recommendedName>
        <fullName evidence="2">CAAX prenyl protease 2/Lysostaphin resistance protein A-like domain-containing protein</fullName>
    </recommendedName>
</protein>
<dbReference type="Pfam" id="PF02517">
    <property type="entry name" value="Rce1-like"/>
    <property type="match status" value="1"/>
</dbReference>
<feature type="transmembrane region" description="Helical" evidence="1">
    <location>
        <begin position="58"/>
        <end position="77"/>
    </location>
</feature>
<evidence type="ECO:0000259" key="2">
    <source>
        <dbReference type="Pfam" id="PF02517"/>
    </source>
</evidence>
<dbReference type="AlphaFoldDB" id="Z9JXU5"/>
<feature type="domain" description="CAAX prenyl protease 2/Lysostaphin resistance protein A-like" evidence="2">
    <location>
        <begin position="5"/>
        <end position="68"/>
    </location>
</feature>
<comment type="caution">
    <text evidence="3">The sequence shown here is derived from an EMBL/GenBank/DDBJ whole genome shotgun (WGS) entry which is preliminary data.</text>
</comment>
<dbReference type="Proteomes" id="UP000023067">
    <property type="component" value="Unassembled WGS sequence"/>
</dbReference>
<evidence type="ECO:0000313" key="3">
    <source>
        <dbReference type="EMBL" id="EWS82984.1"/>
    </source>
</evidence>
<dbReference type="InterPro" id="IPR003675">
    <property type="entry name" value="Rce1/LyrA-like_dom"/>
</dbReference>
<dbReference type="GO" id="GO:0004175">
    <property type="term" value="F:endopeptidase activity"/>
    <property type="evidence" value="ECO:0007669"/>
    <property type="project" value="UniProtKB-ARBA"/>
</dbReference>
<gene>
    <name evidence="3" type="ORF">BF93_07655</name>
</gene>
<keyword evidence="1" id="KW-0812">Transmembrane</keyword>
<dbReference type="GO" id="GO:0080120">
    <property type="term" value="P:CAAX-box protein maturation"/>
    <property type="evidence" value="ECO:0007669"/>
    <property type="project" value="UniProtKB-ARBA"/>
</dbReference>
<accession>Z9JXU5</accession>
<dbReference type="EMBL" id="JDYK01000002">
    <property type="protein sequence ID" value="EWS82984.1"/>
    <property type="molecule type" value="Genomic_DNA"/>
</dbReference>
<dbReference type="HOGENOM" id="CLU_2615067_0_0_11"/>
<feature type="transmembrane region" description="Helical" evidence="1">
    <location>
        <begin position="9"/>
        <end position="27"/>
    </location>
</feature>
<evidence type="ECO:0000256" key="1">
    <source>
        <dbReference type="SAM" id="Phobius"/>
    </source>
</evidence>
<feature type="transmembrane region" description="Helical" evidence="1">
    <location>
        <begin position="33"/>
        <end position="51"/>
    </location>
</feature>
<keyword evidence="4" id="KW-1185">Reference proteome</keyword>
<organism evidence="3 4">
    <name type="scientific">Brachybacterium phenoliresistens</name>
    <dbReference type="NCBI Taxonomy" id="396014"/>
    <lineage>
        <taxon>Bacteria</taxon>
        <taxon>Bacillati</taxon>
        <taxon>Actinomycetota</taxon>
        <taxon>Actinomycetes</taxon>
        <taxon>Micrococcales</taxon>
        <taxon>Dermabacteraceae</taxon>
        <taxon>Brachybacterium</taxon>
    </lineage>
</organism>
<name>Z9JXU5_9MICO</name>
<evidence type="ECO:0000313" key="4">
    <source>
        <dbReference type="Proteomes" id="UP000023067"/>
    </source>
</evidence>
<proteinExistence type="predicted"/>
<dbReference type="PATRIC" id="fig|396014.3.peg.526"/>